<dbReference type="RefSeq" id="YP_009098324.1">
    <property type="nucleotide sequence ID" value="NC_025417.1"/>
</dbReference>
<reference evidence="1 2" key="1">
    <citation type="journal article" date="2014" name="PLoS ONE">
        <title>Improving the Safety of Staphylococcus aureus Polyvalent Phages by Their Production on a Staphylococcus xylosus Strain.</title>
        <authorList>
            <person name="El Haddad L."/>
            <person name="Ben Abdallah N."/>
            <person name="Plante P.L."/>
            <person name="Dumaresq J."/>
            <person name="Katsarava R."/>
            <person name="Labrie S."/>
            <person name="Corbeil J."/>
            <person name="St-Gelais D."/>
            <person name="Moineau S."/>
        </authorList>
    </citation>
    <scope>NUCLEOTIDE SEQUENCE [LARGE SCALE GENOMIC DNA]</scope>
</reference>
<evidence type="ECO:0008006" key="3">
    <source>
        <dbReference type="Google" id="ProtNLM"/>
    </source>
</evidence>
<accession>A0A075BEX3</accession>
<dbReference type="Proteomes" id="UP000028568">
    <property type="component" value="Segment"/>
</dbReference>
<dbReference type="SUPFAM" id="SSF54060">
    <property type="entry name" value="His-Me finger endonucleases"/>
    <property type="match status" value="1"/>
</dbReference>
<evidence type="ECO:0000313" key="2">
    <source>
        <dbReference type="Proteomes" id="UP000028568"/>
    </source>
</evidence>
<sequence length="200" mass="23356">MIKRRKHLDHSLQPEKGWRTVPFNGYYEAHPTGLIRNKVTKKLIKGTQTRKNHPKWTAHEIVYLINPKKTSYSRGVVIAHTFPEMISQSRGDLKNGHVCFKDGDRSNCHVDNMFIGKGNVNKNIYKLNDSYLTRKDIEEDVNNLVNERLFSQLELLIKKNEPERITPSNHFIKRDNNVFSITDLSKNSLVEFELEIKNIK</sequence>
<dbReference type="EMBL" id="KC012913">
    <property type="protein sequence ID" value="AFX93441.1"/>
    <property type="molecule type" value="Genomic_DNA"/>
</dbReference>
<evidence type="ECO:0000313" key="1">
    <source>
        <dbReference type="EMBL" id="AFX93441.1"/>
    </source>
</evidence>
<organism evidence="1 2">
    <name type="scientific">Staphylococcus phage Team1</name>
    <dbReference type="NCBI Taxonomy" id="1262512"/>
    <lineage>
        <taxon>Viruses</taxon>
        <taxon>Duplodnaviria</taxon>
        <taxon>Heunggongvirae</taxon>
        <taxon>Uroviricota</taxon>
        <taxon>Caudoviricetes</taxon>
        <taxon>Herelleviridae</taxon>
        <taxon>Twortvirinae</taxon>
        <taxon>Kayvirus</taxon>
        <taxon>Kayvirus G1</taxon>
    </lineage>
</organism>
<dbReference type="Gene3D" id="3.90.75.20">
    <property type="match status" value="1"/>
</dbReference>
<dbReference type="KEGG" id="vg:22276587"/>
<proteinExistence type="predicted"/>
<protein>
    <recommendedName>
        <fullName evidence="3">Endonuclease</fullName>
    </recommendedName>
</protein>
<dbReference type="InterPro" id="IPR044925">
    <property type="entry name" value="His-Me_finger_sf"/>
</dbReference>
<name>A0A075BEX3_9CAUD</name>
<dbReference type="GeneID" id="22276587"/>